<dbReference type="PROSITE" id="PS50937">
    <property type="entry name" value="HTH_MERR_2"/>
    <property type="match status" value="1"/>
</dbReference>
<feature type="region of interest" description="Disordered" evidence="2">
    <location>
        <begin position="1"/>
        <end position="23"/>
    </location>
</feature>
<evidence type="ECO:0000259" key="3">
    <source>
        <dbReference type="PROSITE" id="PS50937"/>
    </source>
</evidence>
<dbReference type="InterPro" id="IPR000551">
    <property type="entry name" value="MerR-type_HTH_dom"/>
</dbReference>
<protein>
    <recommendedName>
        <fullName evidence="3">HTH merR-type domain-containing protein</fullName>
    </recommendedName>
</protein>
<keyword evidence="1" id="KW-0238">DNA-binding</keyword>
<comment type="caution">
    <text evidence="4">The sequence shown here is derived from an EMBL/GenBank/DDBJ whole genome shotgun (WGS) entry which is preliminary data.</text>
</comment>
<dbReference type="InterPro" id="IPR047057">
    <property type="entry name" value="MerR_fam"/>
</dbReference>
<evidence type="ECO:0000256" key="1">
    <source>
        <dbReference type="ARBA" id="ARBA00023125"/>
    </source>
</evidence>
<proteinExistence type="predicted"/>
<accession>A0A369LBM7</accession>
<evidence type="ECO:0000313" key="4">
    <source>
        <dbReference type="EMBL" id="RDB55606.1"/>
    </source>
</evidence>
<evidence type="ECO:0000313" key="5">
    <source>
        <dbReference type="Proteomes" id="UP000253975"/>
    </source>
</evidence>
<dbReference type="Pfam" id="PF13411">
    <property type="entry name" value="MerR_1"/>
    <property type="match status" value="1"/>
</dbReference>
<dbReference type="GO" id="GO:0003677">
    <property type="term" value="F:DNA binding"/>
    <property type="evidence" value="ECO:0007669"/>
    <property type="project" value="UniProtKB-KW"/>
</dbReference>
<organism evidence="4 5">
    <name type="scientific">Slackia isoflavoniconvertens</name>
    <dbReference type="NCBI Taxonomy" id="572010"/>
    <lineage>
        <taxon>Bacteria</taxon>
        <taxon>Bacillati</taxon>
        <taxon>Actinomycetota</taxon>
        <taxon>Coriobacteriia</taxon>
        <taxon>Eggerthellales</taxon>
        <taxon>Eggerthellaceae</taxon>
        <taxon>Slackia</taxon>
    </lineage>
</organism>
<feature type="domain" description="HTH merR-type" evidence="3">
    <location>
        <begin position="26"/>
        <end position="95"/>
    </location>
</feature>
<dbReference type="AlphaFoldDB" id="A0A369LBM7"/>
<sequence>MAAPHANRLAHTKQGGNMGEQGTRGLMTVGELASRVGVTVRTIQYYDQRGLLHPTCKGEQNLRLYSPADEERLNRIITLKYLGFSLSQIQEGEGSDSLAELTDALAHREAELERESAKILRDMNVVQGLRAHLANRDQANWSELAATVGVAQDREDMLWSAITGEALEECPIPELSREEVICWHQLMGDTIEAMHDGVLVTDDRAKALAIRFSSLGGMPHALAGLKRLACQRSSGPKQYGRDFYAGIQRRTLSFLQDALDCSHANANTQA</sequence>
<dbReference type="GO" id="GO:0003700">
    <property type="term" value="F:DNA-binding transcription factor activity"/>
    <property type="evidence" value="ECO:0007669"/>
    <property type="project" value="InterPro"/>
</dbReference>
<evidence type="ECO:0000256" key="2">
    <source>
        <dbReference type="SAM" id="MobiDB-lite"/>
    </source>
</evidence>
<reference evidence="4 5" key="1">
    <citation type="journal article" date="2018" name="Elife">
        <title>Discovery and characterization of a prevalent human gut bacterial enzyme sufficient for the inactivation of a family of plant toxins.</title>
        <authorList>
            <person name="Koppel N."/>
            <person name="Bisanz J.E."/>
            <person name="Pandelia M.E."/>
            <person name="Turnbaugh P.J."/>
            <person name="Balskus E.P."/>
        </authorList>
    </citation>
    <scope>NUCLEOTIDE SEQUENCE [LARGE SCALE GENOMIC DNA]</scope>
    <source>
        <strain evidence="4 5">OB21 GAM31</strain>
    </source>
</reference>
<gene>
    <name evidence="4" type="ORF">C1881_09205</name>
</gene>
<dbReference type="PANTHER" id="PTHR30204:SF93">
    <property type="entry name" value="HTH MERR-TYPE DOMAIN-CONTAINING PROTEIN"/>
    <property type="match status" value="1"/>
</dbReference>
<dbReference type="EMBL" id="PPTO01000018">
    <property type="protein sequence ID" value="RDB55606.1"/>
    <property type="molecule type" value="Genomic_DNA"/>
</dbReference>
<name>A0A369LBM7_9ACTN</name>
<dbReference type="PRINTS" id="PR00040">
    <property type="entry name" value="HTHMERR"/>
</dbReference>
<dbReference type="SMART" id="SM00422">
    <property type="entry name" value="HTH_MERR"/>
    <property type="match status" value="1"/>
</dbReference>
<dbReference type="PANTHER" id="PTHR30204">
    <property type="entry name" value="REDOX-CYCLING DRUG-SENSING TRANSCRIPTIONAL ACTIVATOR SOXR"/>
    <property type="match status" value="1"/>
</dbReference>
<dbReference type="CDD" id="cd01106">
    <property type="entry name" value="HTH_TipAL-Mta"/>
    <property type="match status" value="1"/>
</dbReference>
<dbReference type="Proteomes" id="UP000253975">
    <property type="component" value="Unassembled WGS sequence"/>
</dbReference>
<dbReference type="InterPro" id="IPR009061">
    <property type="entry name" value="DNA-bd_dom_put_sf"/>
</dbReference>
<dbReference type="SUPFAM" id="SSF46955">
    <property type="entry name" value="Putative DNA-binding domain"/>
    <property type="match status" value="1"/>
</dbReference>
<dbReference type="Gene3D" id="1.10.1660.10">
    <property type="match status" value="1"/>
</dbReference>